<dbReference type="KEGG" id="bban:J4G43_054765"/>
<accession>A0A9X9YEL0</accession>
<evidence type="ECO:0000313" key="1">
    <source>
        <dbReference type="EMBL" id="UEM18354.1"/>
    </source>
</evidence>
<reference evidence="1 2" key="1">
    <citation type="journal article" date="2022" name="Int. J. Syst. Evol. Microbiol.">
        <title>Strains of Bradyrhizobium barranii sp. nov. associated with legumes native to Canada are symbionts of soybeans and belong to different subspecies (subsp. barranii subsp. nov. and subsp. apii subsp. nov.) and symbiovars (sv. glycinearum and sv. septentrionale).</title>
        <authorList>
            <person name="Bromfield E.S.P."/>
            <person name="Cloutier S."/>
            <person name="Wasai-Hara S."/>
            <person name="Minamisawa K."/>
        </authorList>
    </citation>
    <scope>NUCLEOTIDE SEQUENCE [LARGE SCALE GENOMIC DNA]</scope>
    <source>
        <strain evidence="1 2">144S4</strain>
        <plasmid evidence="2">pBb144S4c</plasmid>
    </source>
</reference>
<geneLocation type="plasmid" evidence="1 2">
    <name>pBb144S4c</name>
</geneLocation>
<organism evidence="1 2">
    <name type="scientific">Bradyrhizobium barranii subsp. barranii</name>
    <dbReference type="NCBI Taxonomy" id="2823807"/>
    <lineage>
        <taxon>Bacteria</taxon>
        <taxon>Pseudomonadati</taxon>
        <taxon>Pseudomonadota</taxon>
        <taxon>Alphaproteobacteria</taxon>
        <taxon>Hyphomicrobiales</taxon>
        <taxon>Nitrobacteraceae</taxon>
        <taxon>Bradyrhizobium</taxon>
        <taxon>Bradyrhizobium barranii</taxon>
    </lineage>
</organism>
<keyword evidence="1" id="KW-0614">Plasmid</keyword>
<dbReference type="Proteomes" id="UP000664702">
    <property type="component" value="Plasmid pBb144S4c"/>
</dbReference>
<protein>
    <submittedName>
        <fullName evidence="1">Uncharacterized protein</fullName>
    </submittedName>
</protein>
<dbReference type="RefSeq" id="WP_225006052.1">
    <property type="nucleotide sequence ID" value="NZ_CP086139.1"/>
</dbReference>
<sequence length="108" mass="12474">MFSVDSQSPPPGNYGCRNERLAVALRKKQKEAILASAFSMALQKQKITKDQLHEFILERFGLTNFFQVSEDRQLGFRTTVVAAPEDLCELHSRLERICCELRPRFELE</sequence>
<name>A0A9X9YEL0_9BRAD</name>
<dbReference type="AlphaFoldDB" id="A0A9X9YEL0"/>
<gene>
    <name evidence="1" type="ORF">J4G43_054765</name>
</gene>
<dbReference type="EMBL" id="CP086139">
    <property type="protein sequence ID" value="UEM18354.1"/>
    <property type="molecule type" value="Genomic_DNA"/>
</dbReference>
<proteinExistence type="predicted"/>
<evidence type="ECO:0000313" key="2">
    <source>
        <dbReference type="Proteomes" id="UP000664702"/>
    </source>
</evidence>